<evidence type="ECO:0000313" key="1">
    <source>
        <dbReference type="EMBL" id="TXL61244.1"/>
    </source>
</evidence>
<protein>
    <submittedName>
        <fullName evidence="1">Uncharacterized protein</fullName>
    </submittedName>
</protein>
<accession>A0A5C8NH95</accession>
<name>A0A5C8NH95_9ACTN</name>
<sequence length="123" mass="12757">MMPSDTVLAYSRVVKTVVATLAVGLLPVVLGLQVLFGTLGASTRDHVTGESCGGTACSLTPAARQLVGQLEHEGLTCRQAPTMTDTIVFSWADGRVETVDFGTSLTATASAAGQALRYCANPR</sequence>
<organism evidence="1 2">
    <name type="scientific">Aeromicrobium terrae</name>
    <dbReference type="NCBI Taxonomy" id="2498846"/>
    <lineage>
        <taxon>Bacteria</taxon>
        <taxon>Bacillati</taxon>
        <taxon>Actinomycetota</taxon>
        <taxon>Actinomycetes</taxon>
        <taxon>Propionibacteriales</taxon>
        <taxon>Nocardioidaceae</taxon>
        <taxon>Aeromicrobium</taxon>
    </lineage>
</organism>
<gene>
    <name evidence="1" type="ORF">FHP06_07360</name>
</gene>
<evidence type="ECO:0000313" key="2">
    <source>
        <dbReference type="Proteomes" id="UP000321571"/>
    </source>
</evidence>
<dbReference type="AlphaFoldDB" id="A0A5C8NH95"/>
<keyword evidence="2" id="KW-1185">Reference proteome</keyword>
<proteinExistence type="predicted"/>
<dbReference type="Proteomes" id="UP000321571">
    <property type="component" value="Unassembled WGS sequence"/>
</dbReference>
<reference evidence="1 2" key="1">
    <citation type="submission" date="2019-06" db="EMBL/GenBank/DDBJ databases">
        <title>Aeromicrobium sp. nov., isolated from a maize field.</title>
        <authorList>
            <person name="Lin S.-Y."/>
            <person name="Tsai C.-F."/>
            <person name="Young C.-C."/>
        </authorList>
    </citation>
    <scope>NUCLEOTIDE SEQUENCE [LARGE SCALE GENOMIC DNA]</scope>
    <source>
        <strain evidence="1 2">CC-CFT486</strain>
    </source>
</reference>
<dbReference type="EMBL" id="VDUX01000003">
    <property type="protein sequence ID" value="TXL61244.1"/>
    <property type="molecule type" value="Genomic_DNA"/>
</dbReference>
<comment type="caution">
    <text evidence="1">The sequence shown here is derived from an EMBL/GenBank/DDBJ whole genome shotgun (WGS) entry which is preliminary data.</text>
</comment>
<dbReference type="RefSeq" id="WP_147685357.1">
    <property type="nucleotide sequence ID" value="NZ_VDUX01000003.1"/>
</dbReference>